<feature type="non-terminal residue" evidence="1">
    <location>
        <position position="1"/>
    </location>
</feature>
<dbReference type="AlphaFoldDB" id="A0A1N7GWA7"/>
<dbReference type="Proteomes" id="UP000185936">
    <property type="component" value="Unassembled WGS sequence"/>
</dbReference>
<gene>
    <name evidence="1" type="ORF">SAMN05421752_11652</name>
    <name evidence="2" type="ORF">SAMN05421752_1471</name>
</gene>
<accession>A0A1N7GWA7</accession>
<dbReference type="EMBL" id="FTNR01000016">
    <property type="protein sequence ID" value="SIS16883.1"/>
    <property type="molecule type" value="Genomic_DNA"/>
</dbReference>
<evidence type="ECO:0000313" key="3">
    <source>
        <dbReference type="Proteomes" id="UP000185936"/>
    </source>
</evidence>
<name>A0A1N7GWA7_9EURY</name>
<evidence type="ECO:0000313" key="2">
    <source>
        <dbReference type="EMBL" id="SIS22013.1"/>
    </source>
</evidence>
<keyword evidence="3" id="KW-1185">Reference proteome</keyword>
<proteinExistence type="predicted"/>
<evidence type="ECO:0000313" key="1">
    <source>
        <dbReference type="EMBL" id="SIS16883.1"/>
    </source>
</evidence>
<sequence>QFTTDDARIKLRQLYPIETEEDLQIHA</sequence>
<reference evidence="1" key="1">
    <citation type="submission" date="2017-01" db="EMBL/GenBank/DDBJ databases">
        <authorList>
            <person name="Mah S.A."/>
            <person name="Swanson W.J."/>
            <person name="Moy G.W."/>
            <person name="Vacquier V.D."/>
        </authorList>
    </citation>
    <scope>NUCLEOTIDE SEQUENCE [LARGE SCALE GENOMIC DNA]</scope>
    <source>
        <strain evidence="1">Type strain: HArc-</strain>
    </source>
</reference>
<protein>
    <submittedName>
        <fullName evidence="1">Uncharacterized protein</fullName>
    </submittedName>
</protein>
<dbReference type="EMBL" id="FTNR01000047">
    <property type="protein sequence ID" value="SIS22013.1"/>
    <property type="molecule type" value="Genomic_DNA"/>
</dbReference>
<organism evidence="1 3">
    <name type="scientific">Natronorubrum thiooxidans</name>
    <dbReference type="NCBI Taxonomy" id="308853"/>
    <lineage>
        <taxon>Archaea</taxon>
        <taxon>Methanobacteriati</taxon>
        <taxon>Methanobacteriota</taxon>
        <taxon>Stenosarchaea group</taxon>
        <taxon>Halobacteria</taxon>
        <taxon>Halobacteriales</taxon>
        <taxon>Natrialbaceae</taxon>
        <taxon>Natronorubrum</taxon>
    </lineage>
</organism>
<reference evidence="3" key="2">
    <citation type="submission" date="2017-01" db="EMBL/GenBank/DDBJ databases">
        <authorList>
            <person name="Varghese N."/>
            <person name="Submissions S."/>
        </authorList>
    </citation>
    <scope>NUCLEOTIDE SEQUENCE [LARGE SCALE GENOMIC DNA]</scope>
    <source>
        <strain evidence="3">type strain: HArc-</strain>
    </source>
</reference>